<comment type="caution">
    <text evidence="2">The sequence shown here is derived from an EMBL/GenBank/DDBJ whole genome shotgun (WGS) entry which is preliminary data.</text>
</comment>
<dbReference type="Proteomes" id="UP001600941">
    <property type="component" value="Unassembled WGS sequence"/>
</dbReference>
<evidence type="ECO:0000313" key="3">
    <source>
        <dbReference type="Proteomes" id="UP001600941"/>
    </source>
</evidence>
<dbReference type="PANTHER" id="PTHR43685">
    <property type="entry name" value="GLYCOSYLTRANSFERASE"/>
    <property type="match status" value="1"/>
</dbReference>
<dbReference type="PANTHER" id="PTHR43685:SF2">
    <property type="entry name" value="GLYCOSYLTRANSFERASE 2-LIKE DOMAIN-CONTAINING PROTEIN"/>
    <property type="match status" value="1"/>
</dbReference>
<dbReference type="InterPro" id="IPR029044">
    <property type="entry name" value="Nucleotide-diphossugar_trans"/>
</dbReference>
<evidence type="ECO:0000313" key="2">
    <source>
        <dbReference type="EMBL" id="GAA6498496.1"/>
    </source>
</evidence>
<feature type="domain" description="Glycosyltransferase 2-like" evidence="1">
    <location>
        <begin position="4"/>
        <end position="171"/>
    </location>
</feature>
<sequence length="309" mass="36015">MKVSVAMAAFNGEKFIEEQLASILSQTRPVDEVIICDDRSSDRTAALAEDFIARKHLQDTWRVEVNTQNVGYASNFIGAVRKTSGDVVFFCDQDDIWLPERVAEMVHILEKNQEIQLLCSEFEIFLDSPDALSPQKWELKQFKNDKSLEKVSFTPKSVFIGCQGCTMCMRRTFLQIIEPYWHKGWAHDEYVWKLALCMDGLYIYHASTLKRRIHDANVSLGKMREITKRLQFLNEYLVGSQAALRFAENMGLEKKKIRILKKNIYASRLRIELLQNRKYWNIIPLTLRYSACYHKRRAIPVELYMALKG</sequence>
<accession>A0ABQ0BPR8</accession>
<protein>
    <submittedName>
        <fullName evidence="2">Glycosyltransferase family 2 protein</fullName>
    </submittedName>
</protein>
<dbReference type="Pfam" id="PF00535">
    <property type="entry name" value="Glycos_transf_2"/>
    <property type="match status" value="1"/>
</dbReference>
<gene>
    <name evidence="2" type="ORF">K340107D12_13120</name>
</gene>
<keyword evidence="3" id="KW-1185">Reference proteome</keyword>
<name>A0ABQ0BPR8_9FIRM</name>
<evidence type="ECO:0000259" key="1">
    <source>
        <dbReference type="Pfam" id="PF00535"/>
    </source>
</evidence>
<dbReference type="SUPFAM" id="SSF53448">
    <property type="entry name" value="Nucleotide-diphospho-sugar transferases"/>
    <property type="match status" value="1"/>
</dbReference>
<dbReference type="InterPro" id="IPR001173">
    <property type="entry name" value="Glyco_trans_2-like"/>
</dbReference>
<dbReference type="RefSeq" id="WP_227210413.1">
    <property type="nucleotide sequence ID" value="NZ_BAABZQ010000001.1"/>
</dbReference>
<organism evidence="2 3">
    <name type="scientific">Blautia parvula</name>
    <dbReference type="NCBI Taxonomy" id="2877527"/>
    <lineage>
        <taxon>Bacteria</taxon>
        <taxon>Bacillati</taxon>
        <taxon>Bacillota</taxon>
        <taxon>Clostridia</taxon>
        <taxon>Lachnospirales</taxon>
        <taxon>Lachnospiraceae</taxon>
        <taxon>Blautia</taxon>
    </lineage>
</organism>
<proteinExistence type="predicted"/>
<dbReference type="Gene3D" id="3.90.550.10">
    <property type="entry name" value="Spore Coat Polysaccharide Biosynthesis Protein SpsA, Chain A"/>
    <property type="match status" value="1"/>
</dbReference>
<reference evidence="2 3" key="1">
    <citation type="submission" date="2024-04" db="EMBL/GenBank/DDBJ databases">
        <title>Defined microbial consortia suppress multidrug-resistant proinflammatory Enterobacteriaceae via ecological control.</title>
        <authorList>
            <person name="Furuichi M."/>
            <person name="Kawaguchi T."/>
            <person name="Pust M."/>
            <person name="Yasuma K."/>
            <person name="Plichta D."/>
            <person name="Hasegawa N."/>
            <person name="Ohya T."/>
            <person name="Bhattarai S."/>
            <person name="Sasajima S."/>
            <person name="Aoto Y."/>
            <person name="Tuganbaev T."/>
            <person name="Yaginuma M."/>
            <person name="Ueda M."/>
            <person name="Okahashi N."/>
            <person name="Amafuji K."/>
            <person name="Kiridooshi Y."/>
            <person name="Sugita K."/>
            <person name="Strazar M."/>
            <person name="Skelly A."/>
            <person name="Suda W."/>
            <person name="Hattori M."/>
            <person name="Nakamoto N."/>
            <person name="Caballero S."/>
            <person name="Norman J."/>
            <person name="Olle B."/>
            <person name="Tanoue T."/>
            <person name="Arita M."/>
            <person name="Bucci V."/>
            <person name="Atarashi K."/>
            <person name="Xavier R."/>
            <person name="Honda K."/>
        </authorList>
    </citation>
    <scope>NUCLEOTIDE SEQUENCE [LARGE SCALE GENOMIC DNA]</scope>
    <source>
        <strain evidence="3">k34-0107-D12</strain>
    </source>
</reference>
<dbReference type="InterPro" id="IPR050834">
    <property type="entry name" value="Glycosyltransf_2"/>
</dbReference>
<dbReference type="EMBL" id="BAABZQ010000001">
    <property type="protein sequence ID" value="GAA6498496.1"/>
    <property type="molecule type" value="Genomic_DNA"/>
</dbReference>